<proteinExistence type="predicted"/>
<evidence type="ECO:0000313" key="1">
    <source>
        <dbReference type="EMBL" id="KIK22082.1"/>
    </source>
</evidence>
<protein>
    <submittedName>
        <fullName evidence="1">Unplaced genomic scaffold scaffold_59, whole genome shotgun sequence</fullName>
    </submittedName>
</protein>
<reference evidence="1 2" key="1">
    <citation type="submission" date="2014-04" db="EMBL/GenBank/DDBJ databases">
        <authorList>
            <consortium name="DOE Joint Genome Institute"/>
            <person name="Kuo A."/>
            <person name="Kohler A."/>
            <person name="Costa M.D."/>
            <person name="Nagy L.G."/>
            <person name="Floudas D."/>
            <person name="Copeland A."/>
            <person name="Barry K.W."/>
            <person name="Cichocki N."/>
            <person name="Veneault-Fourrey C."/>
            <person name="LaButti K."/>
            <person name="Lindquist E.A."/>
            <person name="Lipzen A."/>
            <person name="Lundell T."/>
            <person name="Morin E."/>
            <person name="Murat C."/>
            <person name="Sun H."/>
            <person name="Tunlid A."/>
            <person name="Henrissat B."/>
            <person name="Grigoriev I.V."/>
            <person name="Hibbett D.S."/>
            <person name="Martin F."/>
            <person name="Nordberg H.P."/>
            <person name="Cantor M.N."/>
            <person name="Hua S.X."/>
        </authorList>
    </citation>
    <scope>NUCLEOTIDE SEQUENCE [LARGE SCALE GENOMIC DNA]</scope>
    <source>
        <strain evidence="1 2">441</strain>
    </source>
</reference>
<dbReference type="EMBL" id="KN833743">
    <property type="protein sequence ID" value="KIK22082.1"/>
    <property type="molecule type" value="Genomic_DNA"/>
</dbReference>
<accession>A0A0C9ZHW0</accession>
<evidence type="ECO:0000313" key="2">
    <source>
        <dbReference type="Proteomes" id="UP000054018"/>
    </source>
</evidence>
<gene>
    <name evidence="1" type="ORF">PISMIDRAFT_680590</name>
</gene>
<reference evidence="2" key="2">
    <citation type="submission" date="2015-01" db="EMBL/GenBank/DDBJ databases">
        <title>Evolutionary Origins and Diversification of the Mycorrhizal Mutualists.</title>
        <authorList>
            <consortium name="DOE Joint Genome Institute"/>
            <consortium name="Mycorrhizal Genomics Consortium"/>
            <person name="Kohler A."/>
            <person name="Kuo A."/>
            <person name="Nagy L.G."/>
            <person name="Floudas D."/>
            <person name="Copeland A."/>
            <person name="Barry K.W."/>
            <person name="Cichocki N."/>
            <person name="Veneault-Fourrey C."/>
            <person name="LaButti K."/>
            <person name="Lindquist E.A."/>
            <person name="Lipzen A."/>
            <person name="Lundell T."/>
            <person name="Morin E."/>
            <person name="Murat C."/>
            <person name="Riley R."/>
            <person name="Ohm R."/>
            <person name="Sun H."/>
            <person name="Tunlid A."/>
            <person name="Henrissat B."/>
            <person name="Grigoriev I.V."/>
            <person name="Hibbett D.S."/>
            <person name="Martin F."/>
        </authorList>
    </citation>
    <scope>NUCLEOTIDE SEQUENCE [LARGE SCALE GENOMIC DNA]</scope>
    <source>
        <strain evidence="2">441</strain>
    </source>
</reference>
<dbReference type="Proteomes" id="UP000054018">
    <property type="component" value="Unassembled WGS sequence"/>
</dbReference>
<name>A0A0C9ZHW0_9AGAM</name>
<keyword evidence="2" id="KW-1185">Reference proteome</keyword>
<dbReference type="HOGENOM" id="CLU_2873955_0_0_1"/>
<feature type="non-terminal residue" evidence="1">
    <location>
        <position position="1"/>
    </location>
</feature>
<dbReference type="AlphaFoldDB" id="A0A0C9ZHW0"/>
<organism evidence="1 2">
    <name type="scientific">Pisolithus microcarpus 441</name>
    <dbReference type="NCBI Taxonomy" id="765257"/>
    <lineage>
        <taxon>Eukaryota</taxon>
        <taxon>Fungi</taxon>
        <taxon>Dikarya</taxon>
        <taxon>Basidiomycota</taxon>
        <taxon>Agaricomycotina</taxon>
        <taxon>Agaricomycetes</taxon>
        <taxon>Agaricomycetidae</taxon>
        <taxon>Boletales</taxon>
        <taxon>Sclerodermatineae</taxon>
        <taxon>Pisolithaceae</taxon>
        <taxon>Pisolithus</taxon>
    </lineage>
</organism>
<sequence>VSKPASFRSPPFFDNGSSELGRVAFVAGKVQTLAPCRTSTRLGTTRRGSCSVSMDLRILSLSPL</sequence>